<dbReference type="GO" id="GO:0016020">
    <property type="term" value="C:membrane"/>
    <property type="evidence" value="ECO:0007669"/>
    <property type="project" value="UniProtKB-SubCell"/>
</dbReference>
<evidence type="ECO:0000256" key="1">
    <source>
        <dbReference type="ARBA" id="ARBA00004141"/>
    </source>
</evidence>
<dbReference type="InterPro" id="IPR042127">
    <property type="entry name" value="TMEM45"/>
</dbReference>
<keyword evidence="5 7" id="KW-0472">Membrane</keyword>
<feature type="transmembrane region" description="Helical" evidence="7">
    <location>
        <begin position="31"/>
        <end position="51"/>
    </location>
</feature>
<evidence type="ECO:0000256" key="7">
    <source>
        <dbReference type="SAM" id="Phobius"/>
    </source>
</evidence>
<evidence type="ECO:0000256" key="6">
    <source>
        <dbReference type="SAM" id="MobiDB-lite"/>
    </source>
</evidence>
<accession>A0A0L8HHC7</accession>
<dbReference type="InterPro" id="IPR006904">
    <property type="entry name" value="DUF716"/>
</dbReference>
<feature type="transmembrane region" description="Helical" evidence="7">
    <location>
        <begin position="228"/>
        <end position="250"/>
    </location>
</feature>
<comment type="similarity">
    <text evidence="2">Belongs to the TMEM45 family.</text>
</comment>
<organism evidence="8">
    <name type="scientific">Octopus bimaculoides</name>
    <name type="common">California two-spotted octopus</name>
    <dbReference type="NCBI Taxonomy" id="37653"/>
    <lineage>
        <taxon>Eukaryota</taxon>
        <taxon>Metazoa</taxon>
        <taxon>Spiralia</taxon>
        <taxon>Lophotrochozoa</taxon>
        <taxon>Mollusca</taxon>
        <taxon>Cephalopoda</taxon>
        <taxon>Coleoidea</taxon>
        <taxon>Octopodiformes</taxon>
        <taxon>Octopoda</taxon>
        <taxon>Incirrata</taxon>
        <taxon>Octopodidae</taxon>
        <taxon>Octopus</taxon>
    </lineage>
</organism>
<dbReference type="OrthoDB" id="551896at2759"/>
<dbReference type="PANTHER" id="PTHR16007">
    <property type="entry name" value="EPIDIDYMAL MEMBRANE PROTEIN E9-RELATED"/>
    <property type="match status" value="1"/>
</dbReference>
<reference evidence="8" key="1">
    <citation type="submission" date="2015-07" db="EMBL/GenBank/DDBJ databases">
        <title>MeaNS - Measles Nucleotide Surveillance Program.</title>
        <authorList>
            <person name="Tran T."/>
            <person name="Druce J."/>
        </authorList>
    </citation>
    <scope>NUCLEOTIDE SEQUENCE</scope>
    <source>
        <strain evidence="8">UCB-OBI-ISO-001</strain>
        <tissue evidence="8">Gonad</tissue>
    </source>
</reference>
<evidence type="ECO:0008006" key="9">
    <source>
        <dbReference type="Google" id="ProtNLM"/>
    </source>
</evidence>
<evidence type="ECO:0000256" key="5">
    <source>
        <dbReference type="ARBA" id="ARBA00023136"/>
    </source>
</evidence>
<dbReference type="AlphaFoldDB" id="A0A0L8HHC7"/>
<proteinExistence type="inferred from homology"/>
<feature type="transmembrane region" description="Helical" evidence="7">
    <location>
        <begin position="83"/>
        <end position="103"/>
    </location>
</feature>
<dbReference type="PANTHER" id="PTHR16007:SF15">
    <property type="entry name" value="TRANSMEMBRANE PROTEIN 45B"/>
    <property type="match status" value="1"/>
</dbReference>
<feature type="compositionally biased region" description="Low complexity" evidence="6">
    <location>
        <begin position="10"/>
        <end position="22"/>
    </location>
</feature>
<feature type="region of interest" description="Disordered" evidence="6">
    <location>
        <begin position="1"/>
        <end position="22"/>
    </location>
</feature>
<dbReference type="EMBL" id="KQ418156">
    <property type="protein sequence ID" value="KOF88653.1"/>
    <property type="molecule type" value="Genomic_DNA"/>
</dbReference>
<protein>
    <recommendedName>
        <fullName evidence="9">Transmembrane protein 45B</fullName>
    </recommendedName>
</protein>
<name>A0A0L8HHC7_OCTBM</name>
<feature type="transmembrane region" description="Helical" evidence="7">
    <location>
        <begin position="161"/>
        <end position="183"/>
    </location>
</feature>
<comment type="subcellular location">
    <subcellularLocation>
        <location evidence="1">Membrane</location>
        <topology evidence="1">Multi-pass membrane protein</topology>
    </subcellularLocation>
</comment>
<evidence type="ECO:0000256" key="4">
    <source>
        <dbReference type="ARBA" id="ARBA00022989"/>
    </source>
</evidence>
<keyword evidence="4 7" id="KW-1133">Transmembrane helix</keyword>
<evidence type="ECO:0000313" key="8">
    <source>
        <dbReference type="EMBL" id="KOF88653.1"/>
    </source>
</evidence>
<keyword evidence="3 7" id="KW-0812">Transmembrane</keyword>
<feature type="transmembrane region" description="Helical" evidence="7">
    <location>
        <begin position="262"/>
        <end position="281"/>
    </location>
</feature>
<feature type="transmembrane region" description="Helical" evidence="7">
    <location>
        <begin position="130"/>
        <end position="149"/>
    </location>
</feature>
<evidence type="ECO:0000256" key="3">
    <source>
        <dbReference type="ARBA" id="ARBA00022692"/>
    </source>
</evidence>
<dbReference type="OMA" id="MANFIVI"/>
<gene>
    <name evidence="8" type="ORF">OCBIM_22014596mg</name>
</gene>
<dbReference type="KEGG" id="obi:106870667"/>
<sequence length="326" mass="36748">MVHSANATQGGSDASASGSSGNNSNTELSCAYIDFLILGVMFILYSLWWTVQTTRIFFFMRWKHVEFHSSLVYPCSKQRWKQLIQSFIEICLIICGLLLVTNYRHVPGVNWAGGGVGGGGEVNDSKNSMLKLRSCIILVAFGLSCLVNIGSQTCTYSLPQGLDYCIFIFAFGVEAILFGHYVMDDERDDSLASIGENLVTYCAIMTVVVTILEFHYRNQVVFPFVRSFVTLVQGTWLCHYGTIICSPYKWDITDYNISILSTYFAAHGMANFIVIFIIWLITYKLALTDRCCCLPVSLEKTNEVFLENRVHFNYHMLDRLGSDAEQ</sequence>
<dbReference type="Pfam" id="PF04819">
    <property type="entry name" value="DUF716"/>
    <property type="match status" value="1"/>
</dbReference>
<feature type="transmembrane region" description="Helical" evidence="7">
    <location>
        <begin position="198"/>
        <end position="216"/>
    </location>
</feature>
<evidence type="ECO:0000256" key="2">
    <source>
        <dbReference type="ARBA" id="ARBA00006948"/>
    </source>
</evidence>